<feature type="compositionally biased region" description="Acidic residues" evidence="3">
    <location>
        <begin position="507"/>
        <end position="520"/>
    </location>
</feature>
<feature type="region of interest" description="Disordered" evidence="3">
    <location>
        <begin position="505"/>
        <end position="546"/>
    </location>
</feature>
<dbReference type="InterPro" id="IPR000938">
    <property type="entry name" value="CAP-Gly_domain"/>
</dbReference>
<keyword evidence="2" id="KW-0677">Repeat</keyword>
<feature type="domain" description="CAP-Gly" evidence="4">
    <location>
        <begin position="24"/>
        <end position="70"/>
    </location>
</feature>
<dbReference type="InterPro" id="IPR036859">
    <property type="entry name" value="CAP-Gly_dom_sf"/>
</dbReference>
<dbReference type="HOGENOM" id="CLU_017716_3_1_1"/>
<protein>
    <recommendedName>
        <fullName evidence="4">CAP-Gly domain-containing protein</fullName>
    </recommendedName>
</protein>
<dbReference type="Pfam" id="PF01302">
    <property type="entry name" value="CAP_GLY"/>
    <property type="match status" value="1"/>
</dbReference>
<dbReference type="SMART" id="SM01052">
    <property type="entry name" value="CAP_GLY"/>
    <property type="match status" value="1"/>
</dbReference>
<dbReference type="Gene3D" id="3.80.10.10">
    <property type="entry name" value="Ribonuclease Inhibitor"/>
    <property type="match status" value="2"/>
</dbReference>
<dbReference type="Gene3D" id="2.30.30.190">
    <property type="entry name" value="CAP Gly-rich-like domain"/>
    <property type="match status" value="1"/>
</dbReference>
<evidence type="ECO:0000256" key="2">
    <source>
        <dbReference type="ARBA" id="ARBA00022737"/>
    </source>
</evidence>
<dbReference type="EMBL" id="CDHN01000006">
    <property type="protein sequence ID" value="CEJ94019.1"/>
    <property type="molecule type" value="Genomic_DNA"/>
</dbReference>
<name>A0A0A1TGN4_9HYPO</name>
<dbReference type="PROSITE" id="PS51450">
    <property type="entry name" value="LRR"/>
    <property type="match status" value="2"/>
</dbReference>
<reference evidence="5 6" key="1">
    <citation type="journal article" date="2015" name="Genome Announc.">
        <title>Draft Genome Sequence and Gene Annotation of the Entomopathogenic Fungus Verticillium hemipterigenum.</title>
        <authorList>
            <person name="Horn F."/>
            <person name="Habel A."/>
            <person name="Scharf D.H."/>
            <person name="Dworschak J."/>
            <person name="Brakhage A.A."/>
            <person name="Guthke R."/>
            <person name="Hertweck C."/>
            <person name="Linde J."/>
        </authorList>
    </citation>
    <scope>NUCLEOTIDE SEQUENCE [LARGE SCALE GENOMIC DNA]</scope>
</reference>
<sequence>MATTYSIGQRISFDSVLCTVRYIGEVAAASGSWLGVEWDDSTRGKHDGSHKGVRYFTCLSASSTAASFVRPTRPADSPQSFLAALKGKYVEQVSPEDDKTTKKQIIISGKVAEEMGFDKIRNQIAQLGELKIVILDGLRIASATSGPSESINATCPKITQLDISRNLFTTMQPVVDICKDLPVLHKLAINGNRFSNVLGDSALRDSQSTFSNVVDLGIGDTLLTWPEICHVANGFPQLSILAAGANHLSVFPDVEFGALATTLTTLNLEFNDVSSIDELASLTQLNALRNLHLKGNNISTLSSSGKSAPIFTKGLKYLDVSYNNITDWDFVDKVTTSFPGLNGLRISHNPIYTAQTNDTQGTTSEEAYMFIVARIGQLSALNFSPITATDRNNAEMFYLSRIGKQIANVPEGAKQQVIDLHPRYAELCEEYGEPDIIRHEEVNPAFLEARLMSVSFQYEDKGEATKIPKSFDIYAVKSIAGKLFNISPLKLSLVWETGEWDPVAGFYEDDGDSSDDDVDENADKDGAPSKPEEQNTTQTGRWLKREVELRDGPRQLGYCVEGSDARIRVELMA</sequence>
<dbReference type="SUPFAM" id="SSF52058">
    <property type="entry name" value="L domain-like"/>
    <property type="match status" value="1"/>
</dbReference>
<gene>
    <name evidence="5" type="ORF">VHEMI09576</name>
</gene>
<dbReference type="SUPFAM" id="SSF74924">
    <property type="entry name" value="Cap-Gly domain"/>
    <property type="match status" value="1"/>
</dbReference>
<evidence type="ECO:0000313" key="5">
    <source>
        <dbReference type="EMBL" id="CEJ94019.1"/>
    </source>
</evidence>
<evidence type="ECO:0000256" key="3">
    <source>
        <dbReference type="SAM" id="MobiDB-lite"/>
    </source>
</evidence>
<organism evidence="5 6">
    <name type="scientific">[Torrubiella] hemipterigena</name>
    <dbReference type="NCBI Taxonomy" id="1531966"/>
    <lineage>
        <taxon>Eukaryota</taxon>
        <taxon>Fungi</taxon>
        <taxon>Dikarya</taxon>
        <taxon>Ascomycota</taxon>
        <taxon>Pezizomycotina</taxon>
        <taxon>Sordariomycetes</taxon>
        <taxon>Hypocreomycetidae</taxon>
        <taxon>Hypocreales</taxon>
        <taxon>Clavicipitaceae</taxon>
        <taxon>Clavicipitaceae incertae sedis</taxon>
        <taxon>'Torrubiella' clade</taxon>
    </lineage>
</organism>
<dbReference type="Proteomes" id="UP000039046">
    <property type="component" value="Unassembled WGS sequence"/>
</dbReference>
<dbReference type="PANTHER" id="PTHR45617">
    <property type="entry name" value="LEUCINE RICH REPEAT FAMILY PROTEIN"/>
    <property type="match status" value="1"/>
</dbReference>
<dbReference type="OrthoDB" id="5273213at2759"/>
<evidence type="ECO:0000313" key="6">
    <source>
        <dbReference type="Proteomes" id="UP000039046"/>
    </source>
</evidence>
<feature type="compositionally biased region" description="Basic and acidic residues" evidence="3">
    <location>
        <begin position="521"/>
        <end position="533"/>
    </location>
</feature>
<dbReference type="InterPro" id="IPR032675">
    <property type="entry name" value="LRR_dom_sf"/>
</dbReference>
<dbReference type="PROSITE" id="PS00845">
    <property type="entry name" value="CAP_GLY_1"/>
    <property type="match status" value="1"/>
</dbReference>
<dbReference type="InterPro" id="IPR001611">
    <property type="entry name" value="Leu-rich_rpt"/>
</dbReference>
<evidence type="ECO:0000259" key="4">
    <source>
        <dbReference type="PROSITE" id="PS50245"/>
    </source>
</evidence>
<dbReference type="STRING" id="1531966.A0A0A1TGN4"/>
<keyword evidence="6" id="KW-1185">Reference proteome</keyword>
<dbReference type="PROSITE" id="PS50245">
    <property type="entry name" value="CAP_GLY_2"/>
    <property type="match status" value="1"/>
</dbReference>
<evidence type="ECO:0000256" key="1">
    <source>
        <dbReference type="ARBA" id="ARBA00022614"/>
    </source>
</evidence>
<accession>A0A0A1TGN4</accession>
<proteinExistence type="predicted"/>
<keyword evidence="1" id="KW-0433">Leucine-rich repeat</keyword>
<dbReference type="AlphaFoldDB" id="A0A0A1TGN4"/>